<evidence type="ECO:0000313" key="3">
    <source>
        <dbReference type="Proteomes" id="UP000240681"/>
    </source>
</evidence>
<feature type="non-terminal residue" evidence="2">
    <location>
        <position position="1"/>
    </location>
</feature>
<dbReference type="InterPro" id="IPR043534">
    <property type="entry name" value="EBDG/EBM"/>
</dbReference>
<dbReference type="Gene3D" id="2.60.40.10">
    <property type="entry name" value="Immunoglobulins"/>
    <property type="match status" value="2"/>
</dbReference>
<reference evidence="2 3" key="1">
    <citation type="submission" date="2017-04" db="EMBL/GenBank/DDBJ databases">
        <title>Novel microbial lineages endemic to geothermal iron-oxide mats fill important gaps in the evolutionary history of Archaea.</title>
        <authorList>
            <person name="Jay Z.J."/>
            <person name="Beam J.P."/>
            <person name="Dlakic M."/>
            <person name="Rusch D.B."/>
            <person name="Kozubal M.A."/>
            <person name="Inskeep W.P."/>
        </authorList>
    </citation>
    <scope>NUCLEOTIDE SEQUENCE [LARGE SCALE GENOMIC DNA]</scope>
    <source>
        <strain evidence="2">ECH_B_SAG-C16</strain>
    </source>
</reference>
<organism evidence="2 3">
    <name type="scientific">Candidatus Marsarchaeota G2 archaeon ECH_B_SAG-C16</name>
    <dbReference type="NCBI Taxonomy" id="1978163"/>
    <lineage>
        <taxon>Archaea</taxon>
        <taxon>Candidatus Marsarchaeota</taxon>
        <taxon>Candidatus Marsarchaeota group 2</taxon>
    </lineage>
</organism>
<dbReference type="Pfam" id="PF18368">
    <property type="entry name" value="Ig_GlcNase"/>
    <property type="match status" value="1"/>
</dbReference>
<dbReference type="PANTHER" id="PTHR43536">
    <property type="entry name" value="MANNOSYLGLYCOPROTEIN ENDO-BETA-MANNOSIDASE"/>
    <property type="match status" value="1"/>
</dbReference>
<name>A0A2R6BEE3_9ARCH</name>
<dbReference type="Proteomes" id="UP000240681">
    <property type="component" value="Unassembled WGS sequence"/>
</dbReference>
<proteinExistence type="predicted"/>
<sequence length="175" mass="19897">KDLDFLRKASPLNQAHRIDKEKYGVEILFLNLVLRDATGTEVSRNFYWLPRGKDILDYPKTEFYHTPMEFVDLKSMQQIEKVELSFDYTLKTKGSWTELSIHISNPTDKAAILARIRMLDSSTLEELSPVYYSENFVSLAPGEKIGVTAKIETRLIPLGGVKVALDGFNVAGRQL</sequence>
<evidence type="ECO:0000313" key="2">
    <source>
        <dbReference type="EMBL" id="PSN97010.1"/>
    </source>
</evidence>
<feature type="domain" description="Exo-beta-D-glucosaminidase Ig-fold" evidence="1">
    <location>
        <begin position="64"/>
        <end position="170"/>
    </location>
</feature>
<dbReference type="InterPro" id="IPR013783">
    <property type="entry name" value="Ig-like_fold"/>
</dbReference>
<comment type="caution">
    <text evidence="2">The sequence shown here is derived from an EMBL/GenBank/DDBJ whole genome shotgun (WGS) entry which is preliminary data.</text>
</comment>
<accession>A0A2R6BEE3</accession>
<dbReference type="InterPro" id="IPR036156">
    <property type="entry name" value="Beta-gal/glucu_dom_sf"/>
</dbReference>
<evidence type="ECO:0000259" key="1">
    <source>
        <dbReference type="Pfam" id="PF18368"/>
    </source>
</evidence>
<dbReference type="PANTHER" id="PTHR43536:SF1">
    <property type="entry name" value="MANNOSYLGLYCOPROTEIN ENDO-BETA-MANNOSIDASE"/>
    <property type="match status" value="1"/>
</dbReference>
<gene>
    <name evidence="2" type="ORF">B9Q09_01615</name>
</gene>
<dbReference type="GO" id="GO:0004553">
    <property type="term" value="F:hydrolase activity, hydrolyzing O-glycosyl compounds"/>
    <property type="evidence" value="ECO:0007669"/>
    <property type="project" value="InterPro"/>
</dbReference>
<dbReference type="InterPro" id="IPR041351">
    <property type="entry name" value="Ig_GlcNase"/>
</dbReference>
<dbReference type="EMBL" id="NEXK01000032">
    <property type="protein sequence ID" value="PSN97010.1"/>
    <property type="molecule type" value="Genomic_DNA"/>
</dbReference>
<dbReference type="SUPFAM" id="SSF49303">
    <property type="entry name" value="beta-Galactosidase/glucuronidase domain"/>
    <property type="match status" value="2"/>
</dbReference>
<protein>
    <recommendedName>
        <fullName evidence="1">Exo-beta-D-glucosaminidase Ig-fold domain-containing protein</fullName>
    </recommendedName>
</protein>
<dbReference type="AlphaFoldDB" id="A0A2R6BEE3"/>